<comment type="caution">
    <text evidence="1">The sequence shown here is derived from an EMBL/GenBank/DDBJ whole genome shotgun (WGS) entry which is preliminary data.</text>
</comment>
<dbReference type="Proteomes" id="UP000299102">
    <property type="component" value="Unassembled WGS sequence"/>
</dbReference>
<accession>A0A4C1SXR0</accession>
<dbReference type="EMBL" id="BGZK01000019">
    <property type="protein sequence ID" value="GBP05801.1"/>
    <property type="molecule type" value="Genomic_DNA"/>
</dbReference>
<evidence type="ECO:0000313" key="1">
    <source>
        <dbReference type="EMBL" id="GBP05801.1"/>
    </source>
</evidence>
<reference evidence="1 2" key="1">
    <citation type="journal article" date="2019" name="Commun. Biol.">
        <title>The bagworm genome reveals a unique fibroin gene that provides high tensile strength.</title>
        <authorList>
            <person name="Kono N."/>
            <person name="Nakamura H."/>
            <person name="Ohtoshi R."/>
            <person name="Tomita M."/>
            <person name="Numata K."/>
            <person name="Arakawa K."/>
        </authorList>
    </citation>
    <scope>NUCLEOTIDE SEQUENCE [LARGE SCALE GENOMIC DNA]</scope>
</reference>
<dbReference type="AlphaFoldDB" id="A0A4C1SXR0"/>
<evidence type="ECO:0000313" key="2">
    <source>
        <dbReference type="Proteomes" id="UP000299102"/>
    </source>
</evidence>
<organism evidence="1 2">
    <name type="scientific">Eumeta variegata</name>
    <name type="common">Bagworm moth</name>
    <name type="synonym">Eumeta japonica</name>
    <dbReference type="NCBI Taxonomy" id="151549"/>
    <lineage>
        <taxon>Eukaryota</taxon>
        <taxon>Metazoa</taxon>
        <taxon>Ecdysozoa</taxon>
        <taxon>Arthropoda</taxon>
        <taxon>Hexapoda</taxon>
        <taxon>Insecta</taxon>
        <taxon>Pterygota</taxon>
        <taxon>Neoptera</taxon>
        <taxon>Endopterygota</taxon>
        <taxon>Lepidoptera</taxon>
        <taxon>Glossata</taxon>
        <taxon>Ditrysia</taxon>
        <taxon>Tineoidea</taxon>
        <taxon>Psychidae</taxon>
        <taxon>Oiketicinae</taxon>
        <taxon>Eumeta</taxon>
    </lineage>
</organism>
<gene>
    <name evidence="1" type="ORF">EVAR_5107_1</name>
</gene>
<proteinExistence type="predicted"/>
<keyword evidence="2" id="KW-1185">Reference proteome</keyword>
<sequence>MYRGRGIEIDLATREATDMLWRDVARARGEIRASNEGAKAIRDWLGSKTKKPFNNMKEMTSVMSGLDKKLNEIKVEIATKQHTETSNKKLEEELQAVKIRGSFSFSSTRRYEKKN</sequence>
<name>A0A4C1SXR0_EUMVA</name>
<protein>
    <submittedName>
        <fullName evidence="1">Uncharacterized protein</fullName>
    </submittedName>
</protein>